<dbReference type="EMBL" id="JXTC01000035">
    <property type="protein sequence ID" value="PON96838.1"/>
    <property type="molecule type" value="Genomic_DNA"/>
</dbReference>
<accession>A0A2P5FGA9</accession>
<evidence type="ECO:0000313" key="2">
    <source>
        <dbReference type="Proteomes" id="UP000237000"/>
    </source>
</evidence>
<dbReference type="Proteomes" id="UP000237000">
    <property type="component" value="Unassembled WGS sequence"/>
</dbReference>
<dbReference type="AlphaFoldDB" id="A0A2P5FGA9"/>
<organism evidence="1 2">
    <name type="scientific">Trema orientale</name>
    <name type="common">Charcoal tree</name>
    <name type="synonym">Celtis orientalis</name>
    <dbReference type="NCBI Taxonomy" id="63057"/>
    <lineage>
        <taxon>Eukaryota</taxon>
        <taxon>Viridiplantae</taxon>
        <taxon>Streptophyta</taxon>
        <taxon>Embryophyta</taxon>
        <taxon>Tracheophyta</taxon>
        <taxon>Spermatophyta</taxon>
        <taxon>Magnoliopsida</taxon>
        <taxon>eudicotyledons</taxon>
        <taxon>Gunneridae</taxon>
        <taxon>Pentapetalae</taxon>
        <taxon>rosids</taxon>
        <taxon>fabids</taxon>
        <taxon>Rosales</taxon>
        <taxon>Cannabaceae</taxon>
        <taxon>Trema</taxon>
    </lineage>
</organism>
<comment type="caution">
    <text evidence="1">The sequence shown here is derived from an EMBL/GenBank/DDBJ whole genome shotgun (WGS) entry which is preliminary data.</text>
</comment>
<dbReference type="InParanoid" id="A0A2P5FGA9"/>
<proteinExistence type="predicted"/>
<protein>
    <submittedName>
        <fullName evidence="1">Uncharacterized protein</fullName>
    </submittedName>
</protein>
<keyword evidence="2" id="KW-1185">Reference proteome</keyword>
<gene>
    <name evidence="1" type="ORF">TorRG33x02_072170</name>
</gene>
<evidence type="ECO:0000313" key="1">
    <source>
        <dbReference type="EMBL" id="PON96838.1"/>
    </source>
</evidence>
<reference evidence="2" key="1">
    <citation type="submission" date="2016-06" db="EMBL/GenBank/DDBJ databases">
        <title>Parallel loss of symbiosis genes in relatives of nitrogen-fixing non-legume Parasponia.</title>
        <authorList>
            <person name="Van Velzen R."/>
            <person name="Holmer R."/>
            <person name="Bu F."/>
            <person name="Rutten L."/>
            <person name="Van Zeijl A."/>
            <person name="Liu W."/>
            <person name="Santuari L."/>
            <person name="Cao Q."/>
            <person name="Sharma T."/>
            <person name="Shen D."/>
            <person name="Roswanjaya Y."/>
            <person name="Wardhani T."/>
            <person name="Kalhor M.S."/>
            <person name="Jansen J."/>
            <person name="Van den Hoogen J."/>
            <person name="Gungor B."/>
            <person name="Hartog M."/>
            <person name="Hontelez J."/>
            <person name="Verver J."/>
            <person name="Yang W.-C."/>
            <person name="Schijlen E."/>
            <person name="Repin R."/>
            <person name="Schilthuizen M."/>
            <person name="Schranz E."/>
            <person name="Heidstra R."/>
            <person name="Miyata K."/>
            <person name="Fedorova E."/>
            <person name="Kohlen W."/>
            <person name="Bisseling T."/>
            <person name="Smit S."/>
            <person name="Geurts R."/>
        </authorList>
    </citation>
    <scope>NUCLEOTIDE SEQUENCE [LARGE SCALE GENOMIC DNA]</scope>
    <source>
        <strain evidence="2">cv. RG33-2</strain>
    </source>
</reference>
<feature type="non-terminal residue" evidence="1">
    <location>
        <position position="1"/>
    </location>
</feature>
<sequence length="99" mass="11696">SADKKIRTIKEVKCRCIIQGNNNISYRKSGVRIVQNKRAKKNYTYQNCIGSRWRYRHGIHYVFHFETQFRTMRAQSHTQAHCECPHKKCSSHSAQPSPM</sequence>
<name>A0A2P5FGA9_TREOI</name>